<keyword evidence="2 5" id="KW-0812">Transmembrane</keyword>
<dbReference type="Gene3D" id="1.20.1420.30">
    <property type="entry name" value="NCX, central ion-binding region"/>
    <property type="match status" value="2"/>
</dbReference>
<feature type="transmembrane region" description="Helical" evidence="5">
    <location>
        <begin position="6"/>
        <end position="28"/>
    </location>
</feature>
<comment type="subcellular location">
    <subcellularLocation>
        <location evidence="1">Membrane</location>
        <topology evidence="1">Multi-pass membrane protein</topology>
    </subcellularLocation>
</comment>
<dbReference type="Pfam" id="PF01699">
    <property type="entry name" value="Na_Ca_ex"/>
    <property type="match status" value="2"/>
</dbReference>
<organism evidence="7 8">
    <name type="scientific">Psychroflexus longus</name>
    <dbReference type="NCBI Taxonomy" id="2873596"/>
    <lineage>
        <taxon>Bacteria</taxon>
        <taxon>Pseudomonadati</taxon>
        <taxon>Bacteroidota</taxon>
        <taxon>Flavobacteriia</taxon>
        <taxon>Flavobacteriales</taxon>
        <taxon>Flavobacteriaceae</taxon>
        <taxon>Psychroflexus</taxon>
    </lineage>
</organism>
<feature type="transmembrane region" description="Helical" evidence="5">
    <location>
        <begin position="290"/>
        <end position="308"/>
    </location>
</feature>
<evidence type="ECO:0000256" key="4">
    <source>
        <dbReference type="ARBA" id="ARBA00023136"/>
    </source>
</evidence>
<keyword evidence="8" id="KW-1185">Reference proteome</keyword>
<evidence type="ECO:0000256" key="1">
    <source>
        <dbReference type="ARBA" id="ARBA00004141"/>
    </source>
</evidence>
<dbReference type="PANTHER" id="PTHR10846:SF8">
    <property type="entry name" value="INNER MEMBRANE PROTEIN YRBG"/>
    <property type="match status" value="1"/>
</dbReference>
<feature type="transmembrane region" description="Helical" evidence="5">
    <location>
        <begin position="40"/>
        <end position="64"/>
    </location>
</feature>
<feature type="transmembrane region" description="Helical" evidence="5">
    <location>
        <begin position="70"/>
        <end position="93"/>
    </location>
</feature>
<proteinExistence type="predicted"/>
<evidence type="ECO:0000313" key="8">
    <source>
        <dbReference type="Proteomes" id="UP001199314"/>
    </source>
</evidence>
<name>A0ABS7XKE3_9FLAO</name>
<dbReference type="InterPro" id="IPR044880">
    <property type="entry name" value="NCX_ion-bd_dom_sf"/>
</dbReference>
<dbReference type="PANTHER" id="PTHR10846">
    <property type="entry name" value="SODIUM/POTASSIUM/CALCIUM EXCHANGER"/>
    <property type="match status" value="1"/>
</dbReference>
<dbReference type="EMBL" id="JAIQZE010000008">
    <property type="protein sequence ID" value="MBZ9778974.1"/>
    <property type="molecule type" value="Genomic_DNA"/>
</dbReference>
<dbReference type="RefSeq" id="WP_224461322.1">
    <property type="nucleotide sequence ID" value="NZ_JAIQZE010000008.1"/>
</dbReference>
<feature type="transmembrane region" description="Helical" evidence="5">
    <location>
        <begin position="317"/>
        <end position="338"/>
    </location>
</feature>
<feature type="transmembrane region" description="Helical" evidence="5">
    <location>
        <begin position="223"/>
        <end position="243"/>
    </location>
</feature>
<evidence type="ECO:0000256" key="3">
    <source>
        <dbReference type="ARBA" id="ARBA00022989"/>
    </source>
</evidence>
<keyword evidence="4 5" id="KW-0472">Membrane</keyword>
<feature type="domain" description="Sodium/calcium exchanger membrane region" evidence="6">
    <location>
        <begin position="6"/>
        <end position="124"/>
    </location>
</feature>
<reference evidence="8" key="1">
    <citation type="submission" date="2023-07" db="EMBL/GenBank/DDBJ databases">
        <title>Novel species isolated from saline lakes on Tibetan Plateau.</title>
        <authorList>
            <person name="Lu H."/>
        </authorList>
    </citation>
    <scope>NUCLEOTIDE SEQUENCE [LARGE SCALE GENOMIC DNA]</scope>
    <source>
        <strain evidence="8">CAK8W</strain>
    </source>
</reference>
<feature type="transmembrane region" description="Helical" evidence="5">
    <location>
        <begin position="188"/>
        <end position="211"/>
    </location>
</feature>
<evidence type="ECO:0000259" key="6">
    <source>
        <dbReference type="Pfam" id="PF01699"/>
    </source>
</evidence>
<accession>A0ABS7XKE3</accession>
<gene>
    <name evidence="7" type="ORF">LB452_08565</name>
</gene>
<dbReference type="InterPro" id="IPR004837">
    <property type="entry name" value="NaCa_Exmemb"/>
</dbReference>
<evidence type="ECO:0000313" key="7">
    <source>
        <dbReference type="EMBL" id="MBZ9778974.1"/>
    </source>
</evidence>
<protein>
    <recommendedName>
        <fullName evidence="6">Sodium/calcium exchanger membrane region domain-containing protein</fullName>
    </recommendedName>
</protein>
<dbReference type="Proteomes" id="UP001199314">
    <property type="component" value="Unassembled WGS sequence"/>
</dbReference>
<feature type="transmembrane region" description="Helical" evidence="5">
    <location>
        <begin position="105"/>
        <end position="126"/>
    </location>
</feature>
<evidence type="ECO:0000256" key="2">
    <source>
        <dbReference type="ARBA" id="ARBA00022692"/>
    </source>
</evidence>
<feature type="transmembrane region" description="Helical" evidence="5">
    <location>
        <begin position="250"/>
        <end position="270"/>
    </location>
</feature>
<evidence type="ECO:0000256" key="5">
    <source>
        <dbReference type="SAM" id="Phobius"/>
    </source>
</evidence>
<comment type="caution">
    <text evidence="7">The sequence shown here is derived from an EMBL/GenBank/DDBJ whole genome shotgun (WGS) entry which is preliminary data.</text>
</comment>
<dbReference type="InterPro" id="IPR004481">
    <property type="entry name" value="K/Na/Ca-exchanger"/>
</dbReference>
<keyword evidence="3 5" id="KW-1133">Transmembrane helix</keyword>
<feature type="transmembrane region" description="Helical" evidence="5">
    <location>
        <begin position="132"/>
        <end position="149"/>
    </location>
</feature>
<feature type="domain" description="Sodium/calcium exchanger membrane region" evidence="6">
    <location>
        <begin position="189"/>
        <end position="330"/>
    </location>
</feature>
<sequence length="339" mass="35975">MSLTLSIITFGIATLIIVFAGTSLTKYADQLADKTGLGEAFVGAIFLGGVTSIAGIITSVSAAYNGHPELAISNAIGGIAAQTLFLSIADITYRKINLEHASASLTNLMQGVLLMGLLAMVILGVASPDVTLFNVHPISITIIVAYLLGSKMISTAKDKPMWSPKITMSTVEDEPEEKNIKKTKLSSLVLKFVFLSVLVGLSGYAIGMSGINISNNTGLSEGFVGSLFTAVATSLPELIVTLAAVRRKALALAVGNIVGGNSFDVLFVAFSDFAYQDGSILHNITTYQSFIVPMTMLMVSVLIMGLLLRQRKGIGNIGWESALIILIYIIGNITLYFYF</sequence>